<dbReference type="Pfam" id="PF17759">
    <property type="entry name" value="tRNA_synthFbeta"/>
    <property type="match status" value="1"/>
</dbReference>
<dbReference type="AlphaFoldDB" id="A0A1F4Y4E5"/>
<evidence type="ECO:0000256" key="2">
    <source>
        <dbReference type="ARBA" id="ARBA00012814"/>
    </source>
</evidence>
<evidence type="ECO:0000259" key="11">
    <source>
        <dbReference type="PROSITE" id="PS51483"/>
    </source>
</evidence>
<dbReference type="EC" id="6.1.1.20" evidence="2"/>
<dbReference type="InterPro" id="IPR036690">
    <property type="entry name" value="Fdx_antiC-bd_sf"/>
</dbReference>
<organism evidence="12 13">
    <name type="scientific">Candidatus Adlerbacteria bacterium RIFOXYC1_FULL_48_26</name>
    <dbReference type="NCBI Taxonomy" id="1797247"/>
    <lineage>
        <taxon>Bacteria</taxon>
        <taxon>Candidatus Adleribacteriota</taxon>
    </lineage>
</organism>
<evidence type="ECO:0000256" key="9">
    <source>
        <dbReference type="ARBA" id="ARBA00023146"/>
    </source>
</evidence>
<dbReference type="Proteomes" id="UP000176568">
    <property type="component" value="Unassembled WGS sequence"/>
</dbReference>
<dbReference type="SUPFAM" id="SSF55681">
    <property type="entry name" value="Class II aaRS and biotin synthetases"/>
    <property type="match status" value="1"/>
</dbReference>
<dbReference type="GO" id="GO:0003723">
    <property type="term" value="F:RNA binding"/>
    <property type="evidence" value="ECO:0007669"/>
    <property type="project" value="InterPro"/>
</dbReference>
<evidence type="ECO:0000256" key="1">
    <source>
        <dbReference type="ARBA" id="ARBA00001946"/>
    </source>
</evidence>
<dbReference type="GO" id="GO:0004826">
    <property type="term" value="F:phenylalanine-tRNA ligase activity"/>
    <property type="evidence" value="ECO:0007669"/>
    <property type="project" value="UniProtKB-EC"/>
</dbReference>
<dbReference type="SMART" id="SM00896">
    <property type="entry name" value="FDX-ACB"/>
    <property type="match status" value="1"/>
</dbReference>
<comment type="cofactor">
    <cofactor evidence="1">
        <name>Mg(2+)</name>
        <dbReference type="ChEBI" id="CHEBI:18420"/>
    </cofactor>
</comment>
<dbReference type="InterPro" id="IPR005121">
    <property type="entry name" value="Fdx_antiC-bd"/>
</dbReference>
<dbReference type="Gene3D" id="3.30.56.10">
    <property type="match status" value="2"/>
</dbReference>
<dbReference type="Pfam" id="PF03147">
    <property type="entry name" value="FDX-ACB"/>
    <property type="match status" value="1"/>
</dbReference>
<feature type="domain" description="FDX-ACB" evidence="10">
    <location>
        <begin position="523"/>
        <end position="611"/>
    </location>
</feature>
<evidence type="ECO:0000256" key="6">
    <source>
        <dbReference type="ARBA" id="ARBA00022840"/>
    </source>
</evidence>
<evidence type="ECO:0000256" key="7">
    <source>
        <dbReference type="ARBA" id="ARBA00022842"/>
    </source>
</evidence>
<evidence type="ECO:0000313" key="12">
    <source>
        <dbReference type="EMBL" id="OGC88646.1"/>
    </source>
</evidence>
<keyword evidence="3" id="KW-0436">Ligase</keyword>
<reference evidence="12 13" key="1">
    <citation type="journal article" date="2016" name="Nat. Commun.">
        <title>Thousands of microbial genomes shed light on interconnected biogeochemical processes in an aquifer system.</title>
        <authorList>
            <person name="Anantharaman K."/>
            <person name="Brown C.T."/>
            <person name="Hug L.A."/>
            <person name="Sharon I."/>
            <person name="Castelle C.J."/>
            <person name="Probst A.J."/>
            <person name="Thomas B.C."/>
            <person name="Singh A."/>
            <person name="Wilkins M.J."/>
            <person name="Karaoz U."/>
            <person name="Brodie E.L."/>
            <person name="Williams K.H."/>
            <person name="Hubbard S.S."/>
            <person name="Banfield J.F."/>
        </authorList>
    </citation>
    <scope>NUCLEOTIDE SEQUENCE [LARGE SCALE GENOMIC DNA]</scope>
</reference>
<evidence type="ECO:0000313" key="13">
    <source>
        <dbReference type="Proteomes" id="UP000176568"/>
    </source>
</evidence>
<dbReference type="GO" id="GO:0006432">
    <property type="term" value="P:phenylalanyl-tRNA aminoacylation"/>
    <property type="evidence" value="ECO:0007669"/>
    <property type="project" value="InterPro"/>
</dbReference>
<evidence type="ECO:0000256" key="5">
    <source>
        <dbReference type="ARBA" id="ARBA00022741"/>
    </source>
</evidence>
<dbReference type="SUPFAM" id="SSF54991">
    <property type="entry name" value="Anticodon-binding domain of PheRS"/>
    <property type="match status" value="1"/>
</dbReference>
<feature type="domain" description="B5" evidence="11">
    <location>
        <begin position="304"/>
        <end position="379"/>
    </location>
</feature>
<evidence type="ECO:0000259" key="10">
    <source>
        <dbReference type="PROSITE" id="PS51447"/>
    </source>
</evidence>
<protein>
    <recommendedName>
        <fullName evidence="2">phenylalanine--tRNA ligase</fullName>
        <ecNumber evidence="2">6.1.1.20</ecNumber>
    </recommendedName>
</protein>
<keyword evidence="5" id="KW-0547">Nucleotide-binding</keyword>
<dbReference type="InterPro" id="IPR045864">
    <property type="entry name" value="aa-tRNA-synth_II/BPL/LPL"/>
</dbReference>
<dbReference type="Gene3D" id="3.50.40.10">
    <property type="entry name" value="Phenylalanyl-trna Synthetase, Chain B, domain 3"/>
    <property type="match status" value="1"/>
</dbReference>
<dbReference type="GO" id="GO:0009328">
    <property type="term" value="C:phenylalanine-tRNA ligase complex"/>
    <property type="evidence" value="ECO:0007669"/>
    <property type="project" value="TreeGrafter"/>
</dbReference>
<dbReference type="InterPro" id="IPR005146">
    <property type="entry name" value="B3/B4_tRNA-bd"/>
</dbReference>
<dbReference type="InterPro" id="IPR009061">
    <property type="entry name" value="DNA-bd_dom_put_sf"/>
</dbReference>
<dbReference type="GO" id="GO:0000287">
    <property type="term" value="F:magnesium ion binding"/>
    <property type="evidence" value="ECO:0007669"/>
    <property type="project" value="InterPro"/>
</dbReference>
<dbReference type="STRING" id="1797247.A2419_02260"/>
<keyword evidence="8" id="KW-0648">Protein biosynthesis</keyword>
<dbReference type="InterPro" id="IPR045060">
    <property type="entry name" value="Phe-tRNA-ligase_IIc_bsu"/>
</dbReference>
<keyword evidence="7" id="KW-0460">Magnesium</keyword>
<dbReference type="Pfam" id="PF03484">
    <property type="entry name" value="B5"/>
    <property type="match status" value="1"/>
</dbReference>
<gene>
    <name evidence="12" type="ORF">A2419_02260</name>
</gene>
<sequence>MKVSKLWLDKFFDAPLPNAEALSDALTFHAFEIDGVDKVGEDEVLDVKITANRGHDCLSHRGIAKELSAILKLPFTHDPFVASKTVASLAAGQQGDVREATVSVALDTPLCKRYIAANIKGVKVGPSPKWLQERLEAIGQRPINNVVDATNFVMFNTGQPLHAFDAGKLTSVDGKYSIEVRAAKNGEKMLALDGKEYELKDSMLVIADANEVIGLAGVKGGMPSGITTDTVDIIVESANFDGVTTRKTAAALKLRTDASSRFEQVISPEMCAHGISGMIELMQRPDMNMGGEVVSVVDIYPQPQQQTYVSVTVEQVNKILGTKLTGADIADVFQRLGFPYKEQSDIFEVQPPAERLDLTIPEDLVEEVGRIIGYDKIAPVELPAFATQPEINAGFYTAEKVREELMSQGYSEVVTSVFAETGERTVLNKVDGVKPYLRTSLISGLNDAVKKNIPNKDLLGIKEIKLFEIGTVWKDGKEMMMVGIVTEKQAAVEEPLEMHAPSAAPTQYENLPLSETQQYKPFSKYPYIVRDVAVWVPNDTQANEVEDSIQKEAGELCKKISLFDRFQKADKTSLAFRLIFQSFDKTLEDSEANTAMEKVYVALKAKGFEIR</sequence>
<dbReference type="InterPro" id="IPR041616">
    <property type="entry name" value="PheRS_beta_core"/>
</dbReference>
<dbReference type="Gene3D" id="3.30.70.380">
    <property type="entry name" value="Ferrodoxin-fold anticodon-binding domain"/>
    <property type="match status" value="1"/>
</dbReference>
<dbReference type="Pfam" id="PF03483">
    <property type="entry name" value="B3_4"/>
    <property type="match status" value="1"/>
</dbReference>
<accession>A0A1F4Y4E5</accession>
<dbReference type="InterPro" id="IPR005147">
    <property type="entry name" value="tRNA_synthase_B5-dom"/>
</dbReference>
<dbReference type="InterPro" id="IPR020825">
    <property type="entry name" value="Phe-tRNA_synthase-like_B3/B4"/>
</dbReference>
<evidence type="ECO:0000256" key="3">
    <source>
        <dbReference type="ARBA" id="ARBA00022598"/>
    </source>
</evidence>
<dbReference type="PROSITE" id="PS51447">
    <property type="entry name" value="FDX_ACB"/>
    <property type="match status" value="1"/>
</dbReference>
<keyword evidence="4" id="KW-0479">Metal-binding</keyword>
<dbReference type="EMBL" id="MEXB01000006">
    <property type="protein sequence ID" value="OGC88646.1"/>
    <property type="molecule type" value="Genomic_DNA"/>
</dbReference>
<dbReference type="PANTHER" id="PTHR10947">
    <property type="entry name" value="PHENYLALANYL-TRNA SYNTHETASE BETA CHAIN AND LEUCINE-RICH REPEAT-CONTAINING PROTEIN 47"/>
    <property type="match status" value="1"/>
</dbReference>
<dbReference type="GO" id="GO:0005524">
    <property type="term" value="F:ATP binding"/>
    <property type="evidence" value="ECO:0007669"/>
    <property type="project" value="UniProtKB-KW"/>
</dbReference>
<dbReference type="SUPFAM" id="SSF46955">
    <property type="entry name" value="Putative DNA-binding domain"/>
    <property type="match status" value="2"/>
</dbReference>
<dbReference type="Gene3D" id="3.30.930.10">
    <property type="entry name" value="Bira Bifunctional Protein, Domain 2"/>
    <property type="match status" value="1"/>
</dbReference>
<name>A0A1F4Y4E5_9BACT</name>
<keyword evidence="9" id="KW-0030">Aminoacyl-tRNA synthetase</keyword>
<dbReference type="PROSITE" id="PS51483">
    <property type="entry name" value="B5"/>
    <property type="match status" value="1"/>
</dbReference>
<evidence type="ECO:0000256" key="4">
    <source>
        <dbReference type="ARBA" id="ARBA00022723"/>
    </source>
</evidence>
<proteinExistence type="predicted"/>
<evidence type="ECO:0000256" key="8">
    <source>
        <dbReference type="ARBA" id="ARBA00022917"/>
    </source>
</evidence>
<dbReference type="SMART" id="SM00874">
    <property type="entry name" value="B5"/>
    <property type="match status" value="1"/>
</dbReference>
<dbReference type="SMART" id="SM00873">
    <property type="entry name" value="B3_4"/>
    <property type="match status" value="1"/>
</dbReference>
<comment type="caution">
    <text evidence="12">The sequence shown here is derived from an EMBL/GenBank/DDBJ whole genome shotgun (WGS) entry which is preliminary data.</text>
</comment>
<dbReference type="PANTHER" id="PTHR10947:SF0">
    <property type="entry name" value="PHENYLALANINE--TRNA LIGASE BETA SUBUNIT"/>
    <property type="match status" value="1"/>
</dbReference>
<keyword evidence="6" id="KW-0067">ATP-binding</keyword>
<dbReference type="SUPFAM" id="SSF56037">
    <property type="entry name" value="PheT/TilS domain"/>
    <property type="match status" value="1"/>
</dbReference>